<gene>
    <name evidence="3" type="ORF">ACFQ1R_08900</name>
</gene>
<sequence>MQPETLNFFDKVYEVAKQIPYGRVTSYGAIANYLGASRSARMVGYAMNGSVSKDVPAHRVVNRKGLLTGKHHFDGTNLMQQLLESEGIKVVENQIQNFENVFWNPSEVL</sequence>
<evidence type="ECO:0000259" key="2">
    <source>
        <dbReference type="Pfam" id="PF01035"/>
    </source>
</evidence>
<name>A0ABW3JLE3_9FLAO</name>
<dbReference type="InterPro" id="IPR052520">
    <property type="entry name" value="ATL_DNA_repair"/>
</dbReference>
<dbReference type="NCBIfam" id="TIGR00589">
    <property type="entry name" value="ogt"/>
    <property type="match status" value="1"/>
</dbReference>
<dbReference type="EMBL" id="JBHTJI010000001">
    <property type="protein sequence ID" value="MFD0990212.1"/>
    <property type="molecule type" value="Genomic_DNA"/>
</dbReference>
<dbReference type="RefSeq" id="WP_379925805.1">
    <property type="nucleotide sequence ID" value="NZ_JBHTJI010000001.1"/>
</dbReference>
<dbReference type="CDD" id="cd06445">
    <property type="entry name" value="ATase"/>
    <property type="match status" value="1"/>
</dbReference>
<keyword evidence="4" id="KW-1185">Reference proteome</keyword>
<comment type="caution">
    <text evidence="3">The sequence shown here is derived from an EMBL/GenBank/DDBJ whole genome shotgun (WGS) entry which is preliminary data.</text>
</comment>
<dbReference type="Pfam" id="PF01035">
    <property type="entry name" value="DNA_binding_1"/>
    <property type="match status" value="1"/>
</dbReference>
<dbReference type="InterPro" id="IPR036217">
    <property type="entry name" value="MethylDNA_cys_MeTrfase_DNAb"/>
</dbReference>
<dbReference type="PANTHER" id="PTHR42942:SF1">
    <property type="entry name" value="ALKYLTRANSFERASE-LIKE PROTEIN 1"/>
    <property type="match status" value="1"/>
</dbReference>
<dbReference type="InterPro" id="IPR014048">
    <property type="entry name" value="MethylDNA_cys_MeTrfase_DNA-bd"/>
</dbReference>
<dbReference type="Gene3D" id="1.10.10.10">
    <property type="entry name" value="Winged helix-like DNA-binding domain superfamily/Winged helix DNA-binding domain"/>
    <property type="match status" value="1"/>
</dbReference>
<dbReference type="PANTHER" id="PTHR42942">
    <property type="entry name" value="6-O-METHYLGUANINE DNA METHYLTRANSFERASE"/>
    <property type="match status" value="1"/>
</dbReference>
<accession>A0ABW3JLE3</accession>
<evidence type="ECO:0000313" key="4">
    <source>
        <dbReference type="Proteomes" id="UP001597061"/>
    </source>
</evidence>
<dbReference type="SUPFAM" id="SSF46767">
    <property type="entry name" value="Methylated DNA-protein cysteine methyltransferase, C-terminal domain"/>
    <property type="match status" value="1"/>
</dbReference>
<dbReference type="Proteomes" id="UP001597061">
    <property type="component" value="Unassembled WGS sequence"/>
</dbReference>
<evidence type="ECO:0000256" key="1">
    <source>
        <dbReference type="ARBA" id="ARBA00022763"/>
    </source>
</evidence>
<keyword evidence="1" id="KW-0227">DNA damage</keyword>
<feature type="domain" description="Methylated-DNA-[protein]-cysteine S-methyltransferase DNA binding" evidence="2">
    <location>
        <begin position="7"/>
        <end position="88"/>
    </location>
</feature>
<dbReference type="InterPro" id="IPR036388">
    <property type="entry name" value="WH-like_DNA-bd_sf"/>
</dbReference>
<reference evidence="4" key="1">
    <citation type="journal article" date="2019" name="Int. J. Syst. Evol. Microbiol.">
        <title>The Global Catalogue of Microorganisms (GCM) 10K type strain sequencing project: providing services to taxonomists for standard genome sequencing and annotation.</title>
        <authorList>
            <consortium name="The Broad Institute Genomics Platform"/>
            <consortium name="The Broad Institute Genome Sequencing Center for Infectious Disease"/>
            <person name="Wu L."/>
            <person name="Ma J."/>
        </authorList>
    </citation>
    <scope>NUCLEOTIDE SEQUENCE [LARGE SCALE GENOMIC DNA]</scope>
    <source>
        <strain evidence="4">CCUG 62414</strain>
    </source>
</reference>
<organism evidence="3 4">
    <name type="scientific">Mariniflexile jejuense</name>
    <dbReference type="NCBI Taxonomy" id="1173582"/>
    <lineage>
        <taxon>Bacteria</taxon>
        <taxon>Pseudomonadati</taxon>
        <taxon>Bacteroidota</taxon>
        <taxon>Flavobacteriia</taxon>
        <taxon>Flavobacteriales</taxon>
        <taxon>Flavobacteriaceae</taxon>
        <taxon>Mariniflexile</taxon>
    </lineage>
</organism>
<evidence type="ECO:0000313" key="3">
    <source>
        <dbReference type="EMBL" id="MFD0990212.1"/>
    </source>
</evidence>
<proteinExistence type="predicted"/>
<protein>
    <submittedName>
        <fullName evidence="3">MGMT family protein</fullName>
    </submittedName>
</protein>